<dbReference type="Proteomes" id="UP001652620">
    <property type="component" value="Unplaced"/>
</dbReference>
<reference evidence="5" key="1">
    <citation type="journal article" date="2016" name="BMC Genomics">
        <title>RNA sequencing to characterize transcriptional changes of sexual maturation and mating in the female oriental fruit fly Bactrocera dorsalis.</title>
        <authorList>
            <person name="Zheng W."/>
            <person name="Luo D."/>
            <person name="Wu F."/>
            <person name="Wang J."/>
            <person name="Zhang H."/>
        </authorList>
    </citation>
    <scope>NUCLEOTIDE SEQUENCE</scope>
</reference>
<dbReference type="PANTHER" id="PTHR15502:SF7">
    <property type="entry name" value="CALCINEURIN-BINDING PROTEIN CABIN-1"/>
    <property type="match status" value="1"/>
</dbReference>
<evidence type="ECO:0000256" key="1">
    <source>
        <dbReference type="ARBA" id="ARBA00004123"/>
    </source>
</evidence>
<proteinExistence type="predicted"/>
<protein>
    <submittedName>
        <fullName evidence="5">Calcineurin-binding protein cabin-1-like</fullName>
    </submittedName>
</protein>
<dbReference type="SUPFAM" id="SSF48452">
    <property type="entry name" value="TPR-like"/>
    <property type="match status" value="1"/>
</dbReference>
<dbReference type="GeneID" id="125780217"/>
<evidence type="ECO:0000313" key="5">
    <source>
        <dbReference type="RefSeq" id="XP_049317999.1"/>
    </source>
</evidence>
<comment type="subcellular location">
    <subcellularLocation>
        <location evidence="1">Nucleus</location>
    </subcellularLocation>
</comment>
<organism evidence="4 5">
    <name type="scientific">Bactrocera dorsalis</name>
    <name type="common">Oriental fruit fly</name>
    <name type="synonym">Dacus dorsalis</name>
    <dbReference type="NCBI Taxonomy" id="27457"/>
    <lineage>
        <taxon>Eukaryota</taxon>
        <taxon>Metazoa</taxon>
        <taxon>Ecdysozoa</taxon>
        <taxon>Arthropoda</taxon>
        <taxon>Hexapoda</taxon>
        <taxon>Insecta</taxon>
        <taxon>Pterygota</taxon>
        <taxon>Neoptera</taxon>
        <taxon>Endopterygota</taxon>
        <taxon>Diptera</taxon>
        <taxon>Brachycera</taxon>
        <taxon>Muscomorpha</taxon>
        <taxon>Tephritoidea</taxon>
        <taxon>Tephritidae</taxon>
        <taxon>Bactrocera</taxon>
        <taxon>Bactrocera</taxon>
    </lineage>
</organism>
<dbReference type="InterPro" id="IPR033053">
    <property type="entry name" value="Hir3/CABIN1"/>
</dbReference>
<accession>A0ABM3K949</accession>
<dbReference type="InterPro" id="IPR011990">
    <property type="entry name" value="TPR-like_helical_dom_sf"/>
</dbReference>
<gene>
    <name evidence="5" type="primary">LOC125780217</name>
</gene>
<dbReference type="PANTHER" id="PTHR15502">
    <property type="entry name" value="CALCINEURIN-BINDING PROTEIN CABIN 1-RELATED"/>
    <property type="match status" value="1"/>
</dbReference>
<feature type="region of interest" description="Disordered" evidence="3">
    <location>
        <begin position="335"/>
        <end position="389"/>
    </location>
</feature>
<feature type="non-terminal residue" evidence="5">
    <location>
        <position position="535"/>
    </location>
</feature>
<feature type="compositionally biased region" description="Polar residues" evidence="3">
    <location>
        <begin position="335"/>
        <end position="355"/>
    </location>
</feature>
<dbReference type="InterPro" id="IPR019734">
    <property type="entry name" value="TPR_rpt"/>
</dbReference>
<dbReference type="RefSeq" id="XP_049317999.1">
    <property type="nucleotide sequence ID" value="XM_049462042.1"/>
</dbReference>
<reference evidence="5" key="2">
    <citation type="submission" date="2025-08" db="UniProtKB">
        <authorList>
            <consortium name="RefSeq"/>
        </authorList>
    </citation>
    <scope>IDENTIFICATION</scope>
</reference>
<dbReference type="Gene3D" id="1.25.40.10">
    <property type="entry name" value="Tetratricopeptide repeat domain"/>
    <property type="match status" value="1"/>
</dbReference>
<dbReference type="SMART" id="SM00028">
    <property type="entry name" value="TPR"/>
    <property type="match status" value="2"/>
</dbReference>
<sequence>MIRIVALNEECNEEPEDQIVVTKEAQEAIAEAEYLKAINLKWKGDVKSALSLLSQLLETQVLNELLEEDPNGKLRTIRYNCHKNIAFIYEEKDENDLALEHYIMATQLDDTDVHTMHRFGQLALKLNAIELAEFAFERCLRCNAKHWSAADGMLRTLCENHNIIGAYGYALKLYTRDPTYERAAKILYEISDTFKSSMPLCEDMYGPIPKSLKPRSTWTKESAFPRNYRNDDSKTDTTNFTLPDEIVQKICVKELNWVTVGQYIVALYQYMQENGRILIKLLSLKDILADSNNTCKIENVTQPESCVQTEISAASSSNSNDNMEVVPDTELSSTNITNVAPAESNVNNTPPTSDAEQTKKVSENSPDEADSYEKSSNNSESNKPKPRRRCSDLHFLEQWGWHKNRRYNSRKKVTTDRVEVDTSLKGILRKIFAKYASVNLDAEWPFGTVNNNEKISEEKCKTCSEIMSNETFQEITREAFNEFIAKIEAKTLDPPLLVFEWLKCISSFWTKGVPDDIRVLYLEIFCIYLDNFDCS</sequence>
<evidence type="ECO:0000313" key="4">
    <source>
        <dbReference type="Proteomes" id="UP001652620"/>
    </source>
</evidence>
<keyword evidence="4" id="KW-1185">Reference proteome</keyword>
<keyword evidence="2" id="KW-0539">Nucleus</keyword>
<evidence type="ECO:0000256" key="2">
    <source>
        <dbReference type="ARBA" id="ARBA00023242"/>
    </source>
</evidence>
<name>A0ABM3K949_BACDO</name>
<evidence type="ECO:0000256" key="3">
    <source>
        <dbReference type="SAM" id="MobiDB-lite"/>
    </source>
</evidence>